<organism evidence="2 4">
    <name type="scientific">Imperialibacter roseus</name>
    <dbReference type="NCBI Taxonomy" id="1324217"/>
    <lineage>
        <taxon>Bacteria</taxon>
        <taxon>Pseudomonadati</taxon>
        <taxon>Bacteroidota</taxon>
        <taxon>Cytophagia</taxon>
        <taxon>Cytophagales</taxon>
        <taxon>Flammeovirgaceae</taxon>
        <taxon>Imperialibacter</taxon>
    </lineage>
</organism>
<dbReference type="Pfam" id="PF13612">
    <property type="entry name" value="DDE_Tnp_1_3"/>
    <property type="match status" value="1"/>
</dbReference>
<evidence type="ECO:0000259" key="1">
    <source>
        <dbReference type="Pfam" id="PF13612"/>
    </source>
</evidence>
<dbReference type="EMBL" id="CP136051">
    <property type="protein sequence ID" value="WOK06974.1"/>
    <property type="molecule type" value="Genomic_DNA"/>
</dbReference>
<dbReference type="RefSeq" id="WP_317487898.1">
    <property type="nucleotide sequence ID" value="NZ_CP136051.1"/>
</dbReference>
<protein>
    <submittedName>
        <fullName evidence="2">IS982 family transposase</fullName>
    </submittedName>
</protein>
<evidence type="ECO:0000313" key="4">
    <source>
        <dbReference type="Proteomes" id="UP001302349"/>
    </source>
</evidence>
<dbReference type="EMBL" id="CP136051">
    <property type="protein sequence ID" value="WOK05105.1"/>
    <property type="molecule type" value="Genomic_DNA"/>
</dbReference>
<dbReference type="Proteomes" id="UP001302349">
    <property type="component" value="Chromosome"/>
</dbReference>
<gene>
    <name evidence="2" type="ORF">RT717_18650</name>
    <name evidence="3" type="ORF">RT717_28320</name>
</gene>
<proteinExistence type="predicted"/>
<sequence length="300" mass="34658">MLTSNKITEIFCSIDDFTLEFVPKFESHLLGVKKRNKPGKLSLSEVMTIQVLFHLSGYRNFKTFYNAYVCIHLRSYFPAVVSYNRMVELTRDSMVPLAIYLKSQSLGRCTGISFIDSTPLRVCHNRRIHSHKVFDGLAKRGQCSIGWFYGFKLHLITSDTGEIVDFMLTPGNVDDRKPLQIERFIKKLFGKLFGDKGYLSKELFKNLFFRGVHLVTKLKRNMKTSTVTPIMDAILLRKRAICETIIDQLKNIFQIEHSRHRSSANFVTNLFSALIAYNFCEKKPSIRVNYKDSGQLFLPL</sequence>
<accession>A0ABZ0ILA8</accession>
<name>A0ABZ0ILA8_9BACT</name>
<feature type="domain" description="Transposase DDE" evidence="1">
    <location>
        <begin position="107"/>
        <end position="262"/>
    </location>
</feature>
<keyword evidence="4" id="KW-1185">Reference proteome</keyword>
<dbReference type="InterPro" id="IPR025668">
    <property type="entry name" value="Tnp_DDE_dom"/>
</dbReference>
<reference evidence="2 4" key="1">
    <citation type="journal article" date="2023" name="Microbiol. Resour. Announc.">
        <title>Complete Genome Sequence of Imperialibacter roseus strain P4T.</title>
        <authorList>
            <person name="Tizabi D.R."/>
            <person name="Bachvaroff T."/>
            <person name="Hill R.T."/>
        </authorList>
    </citation>
    <scope>NUCLEOTIDE SEQUENCE [LARGE SCALE GENOMIC DNA]</scope>
    <source>
        <strain evidence="2 4">P4T</strain>
    </source>
</reference>
<dbReference type="NCBIfam" id="NF033520">
    <property type="entry name" value="transpos_IS982"/>
    <property type="match status" value="1"/>
</dbReference>
<evidence type="ECO:0000313" key="3">
    <source>
        <dbReference type="EMBL" id="WOK06974.1"/>
    </source>
</evidence>
<evidence type="ECO:0000313" key="2">
    <source>
        <dbReference type="EMBL" id="WOK05105.1"/>
    </source>
</evidence>